<dbReference type="InterPro" id="IPR018764">
    <property type="entry name" value="RskA_C"/>
</dbReference>
<evidence type="ECO:0000259" key="2">
    <source>
        <dbReference type="Pfam" id="PF10099"/>
    </source>
</evidence>
<keyword evidence="1" id="KW-0812">Transmembrane</keyword>
<dbReference type="RefSeq" id="WP_092682963.1">
    <property type="nucleotide sequence ID" value="NZ_FNMZ01000005.1"/>
</dbReference>
<evidence type="ECO:0000313" key="4">
    <source>
        <dbReference type="Proteomes" id="UP000199118"/>
    </source>
</evidence>
<dbReference type="PANTHER" id="PTHR37461">
    <property type="entry name" value="ANTI-SIGMA-K FACTOR RSKA"/>
    <property type="match status" value="1"/>
</dbReference>
<organism evidence="3 4">
    <name type="scientific">Albimonas donghaensis</name>
    <dbReference type="NCBI Taxonomy" id="356660"/>
    <lineage>
        <taxon>Bacteria</taxon>
        <taxon>Pseudomonadati</taxon>
        <taxon>Pseudomonadota</taxon>
        <taxon>Alphaproteobacteria</taxon>
        <taxon>Rhodobacterales</taxon>
        <taxon>Paracoccaceae</taxon>
        <taxon>Albimonas</taxon>
    </lineage>
</organism>
<dbReference type="OrthoDB" id="9816387at2"/>
<sequence>MANPPDRESWDDGDAAEYVLGTLDAEERRAAARLQADDAGFAFAVRAWQGRLDALTEGLVEAEPVDPPSVVWPAIAARLPGGALGARTGAADAGAEVIELRQRLRYWRGTTGIAAAIAAMLAVGVILPRDRWAPEGLFPQPPAQQAEAPSDAARGTYVAVLQPGGAAPAFVAEVNLATNSISLRPLRPEPAPEGRVYEMWVVGGGRAAPVSLGLLAEGGELPLDALAGPTDGSVLAVSVEPPGGSPTGAPTGDVVFTGELIRAD</sequence>
<keyword evidence="1" id="KW-1133">Transmembrane helix</keyword>
<dbReference type="Proteomes" id="UP000199118">
    <property type="component" value="Unassembled WGS sequence"/>
</dbReference>
<name>A0A1H3BFQ7_9RHOB</name>
<feature type="domain" description="Anti-sigma K factor RskA C-terminal" evidence="2">
    <location>
        <begin position="114"/>
        <end position="254"/>
    </location>
</feature>
<dbReference type="GO" id="GO:0016989">
    <property type="term" value="F:sigma factor antagonist activity"/>
    <property type="evidence" value="ECO:0007669"/>
    <property type="project" value="TreeGrafter"/>
</dbReference>
<dbReference type="Pfam" id="PF10099">
    <property type="entry name" value="RskA_C"/>
    <property type="match status" value="1"/>
</dbReference>
<accession>A0A1H3BFQ7</accession>
<reference evidence="3 4" key="1">
    <citation type="submission" date="2016-10" db="EMBL/GenBank/DDBJ databases">
        <authorList>
            <person name="de Groot N.N."/>
        </authorList>
    </citation>
    <scope>NUCLEOTIDE SEQUENCE [LARGE SCALE GENOMIC DNA]</scope>
    <source>
        <strain evidence="3 4">DSM 17890</strain>
    </source>
</reference>
<keyword evidence="1" id="KW-0472">Membrane</keyword>
<evidence type="ECO:0000256" key="1">
    <source>
        <dbReference type="SAM" id="Phobius"/>
    </source>
</evidence>
<dbReference type="GO" id="GO:0005886">
    <property type="term" value="C:plasma membrane"/>
    <property type="evidence" value="ECO:0007669"/>
    <property type="project" value="InterPro"/>
</dbReference>
<dbReference type="AlphaFoldDB" id="A0A1H3BFQ7"/>
<protein>
    <submittedName>
        <fullName evidence="3">Anti-sigma-K factor RskA</fullName>
    </submittedName>
</protein>
<keyword evidence="4" id="KW-1185">Reference proteome</keyword>
<feature type="transmembrane region" description="Helical" evidence="1">
    <location>
        <begin position="106"/>
        <end position="127"/>
    </location>
</feature>
<dbReference type="EMBL" id="FNMZ01000005">
    <property type="protein sequence ID" value="SDX40736.1"/>
    <property type="molecule type" value="Genomic_DNA"/>
</dbReference>
<gene>
    <name evidence="3" type="ORF">SAMN05444336_10512</name>
</gene>
<dbReference type="GO" id="GO:0006417">
    <property type="term" value="P:regulation of translation"/>
    <property type="evidence" value="ECO:0007669"/>
    <property type="project" value="TreeGrafter"/>
</dbReference>
<dbReference type="InterPro" id="IPR051474">
    <property type="entry name" value="Anti-sigma-K/W_factor"/>
</dbReference>
<proteinExistence type="predicted"/>
<dbReference type="PANTHER" id="PTHR37461:SF1">
    <property type="entry name" value="ANTI-SIGMA-K FACTOR RSKA"/>
    <property type="match status" value="1"/>
</dbReference>
<dbReference type="STRING" id="356660.SAMN05444336_10512"/>
<evidence type="ECO:0000313" key="3">
    <source>
        <dbReference type="EMBL" id="SDX40736.1"/>
    </source>
</evidence>